<proteinExistence type="predicted"/>
<dbReference type="PANTHER" id="PTHR46889">
    <property type="entry name" value="TRANSPOSASE INSF FOR INSERTION SEQUENCE IS3B-RELATED"/>
    <property type="match status" value="1"/>
</dbReference>
<gene>
    <name evidence="2" type="ORF">METZ01_LOCUS177438</name>
</gene>
<dbReference type="SUPFAM" id="SSF53098">
    <property type="entry name" value="Ribonuclease H-like"/>
    <property type="match status" value="1"/>
</dbReference>
<dbReference type="PANTHER" id="PTHR46889:SF4">
    <property type="entry name" value="TRANSPOSASE INSO FOR INSERTION SEQUENCE ELEMENT IS911B-RELATED"/>
    <property type="match status" value="1"/>
</dbReference>
<sequence length="128" mass="14779">MSPRQTRGIVIQAVLMALWQRADRSPVILHSDRGCQFTSDEYQRFLAGHNLVSSMSAVGSCADNAACEGFFGMLKRERVNRRRYQTRTEARADVFDYIERFHNPRRRRRLEVNKQKDLSLTNLSGETG</sequence>
<dbReference type="Pfam" id="PF00665">
    <property type="entry name" value="rve"/>
    <property type="match status" value="1"/>
</dbReference>
<dbReference type="EMBL" id="UINC01034165">
    <property type="protein sequence ID" value="SVB24584.1"/>
    <property type="molecule type" value="Genomic_DNA"/>
</dbReference>
<dbReference type="Gene3D" id="3.30.420.10">
    <property type="entry name" value="Ribonuclease H-like superfamily/Ribonuclease H"/>
    <property type="match status" value="1"/>
</dbReference>
<evidence type="ECO:0000313" key="2">
    <source>
        <dbReference type="EMBL" id="SVB24584.1"/>
    </source>
</evidence>
<dbReference type="GO" id="GO:0003676">
    <property type="term" value="F:nucleic acid binding"/>
    <property type="evidence" value="ECO:0007669"/>
    <property type="project" value="InterPro"/>
</dbReference>
<organism evidence="2">
    <name type="scientific">marine metagenome</name>
    <dbReference type="NCBI Taxonomy" id="408172"/>
    <lineage>
        <taxon>unclassified sequences</taxon>
        <taxon>metagenomes</taxon>
        <taxon>ecological metagenomes</taxon>
    </lineage>
</organism>
<evidence type="ECO:0000259" key="1">
    <source>
        <dbReference type="PROSITE" id="PS50994"/>
    </source>
</evidence>
<dbReference type="GO" id="GO:0015074">
    <property type="term" value="P:DNA integration"/>
    <property type="evidence" value="ECO:0007669"/>
    <property type="project" value="InterPro"/>
</dbReference>
<dbReference type="InterPro" id="IPR001584">
    <property type="entry name" value="Integrase_cat-core"/>
</dbReference>
<name>A0A382CFD2_9ZZZZ</name>
<accession>A0A382CFD2</accession>
<protein>
    <recommendedName>
        <fullName evidence="1">Integrase catalytic domain-containing protein</fullName>
    </recommendedName>
</protein>
<dbReference type="InterPro" id="IPR036397">
    <property type="entry name" value="RNaseH_sf"/>
</dbReference>
<feature type="domain" description="Integrase catalytic" evidence="1">
    <location>
        <begin position="1"/>
        <end position="128"/>
    </location>
</feature>
<reference evidence="2" key="1">
    <citation type="submission" date="2018-05" db="EMBL/GenBank/DDBJ databases">
        <authorList>
            <person name="Lanie J.A."/>
            <person name="Ng W.-L."/>
            <person name="Kazmierczak K.M."/>
            <person name="Andrzejewski T.M."/>
            <person name="Davidsen T.M."/>
            <person name="Wayne K.J."/>
            <person name="Tettelin H."/>
            <person name="Glass J.I."/>
            <person name="Rusch D."/>
            <person name="Podicherti R."/>
            <person name="Tsui H.-C.T."/>
            <person name="Winkler M.E."/>
        </authorList>
    </citation>
    <scope>NUCLEOTIDE SEQUENCE</scope>
</reference>
<dbReference type="Pfam" id="PF13333">
    <property type="entry name" value="rve_2"/>
    <property type="match status" value="1"/>
</dbReference>
<dbReference type="InterPro" id="IPR050900">
    <property type="entry name" value="Transposase_IS3/IS150/IS904"/>
</dbReference>
<dbReference type="PROSITE" id="PS50994">
    <property type="entry name" value="INTEGRASE"/>
    <property type="match status" value="1"/>
</dbReference>
<dbReference type="AlphaFoldDB" id="A0A382CFD2"/>
<dbReference type="InterPro" id="IPR012337">
    <property type="entry name" value="RNaseH-like_sf"/>
</dbReference>